<accession>A0ABQ8L809</accession>
<feature type="region of interest" description="Disordered" evidence="4">
    <location>
        <begin position="35"/>
        <end position="61"/>
    </location>
</feature>
<dbReference type="PANTHER" id="PTHR47331:SF5">
    <property type="entry name" value="RIBONUCLEASE H"/>
    <property type="match status" value="1"/>
</dbReference>
<dbReference type="InterPro" id="IPR008042">
    <property type="entry name" value="Retrotrans_Pao"/>
</dbReference>
<dbReference type="InterPro" id="IPR000477">
    <property type="entry name" value="RT_dom"/>
</dbReference>
<dbReference type="InterPro" id="IPR001584">
    <property type="entry name" value="Integrase_cat-core"/>
</dbReference>
<dbReference type="SUPFAM" id="SSF56672">
    <property type="entry name" value="DNA/RNA polymerases"/>
    <property type="match status" value="1"/>
</dbReference>
<feature type="coiled-coil region" evidence="3">
    <location>
        <begin position="135"/>
        <end position="162"/>
    </location>
</feature>
<dbReference type="Pfam" id="PF17921">
    <property type="entry name" value="Integrase_H2C2"/>
    <property type="match status" value="1"/>
</dbReference>
<gene>
    <name evidence="6" type="ORF">H4Q32_029250</name>
</gene>
<feature type="region of interest" description="Disordered" evidence="4">
    <location>
        <begin position="1"/>
        <end position="23"/>
    </location>
</feature>
<protein>
    <recommendedName>
        <fullName evidence="2">ribonuclease H</fullName>
        <ecNumber evidence="2">3.1.26.4</ecNumber>
    </recommendedName>
</protein>
<dbReference type="Pfam" id="PF05380">
    <property type="entry name" value="Peptidase_A17"/>
    <property type="match status" value="1"/>
</dbReference>
<name>A0ABQ8L809_LABRO</name>
<keyword evidence="3" id="KW-0175">Coiled coil</keyword>
<organism evidence="6 7">
    <name type="scientific">Labeo rohita</name>
    <name type="common">Indian major carp</name>
    <name type="synonym">Cyprinus rohita</name>
    <dbReference type="NCBI Taxonomy" id="84645"/>
    <lineage>
        <taxon>Eukaryota</taxon>
        <taxon>Metazoa</taxon>
        <taxon>Chordata</taxon>
        <taxon>Craniata</taxon>
        <taxon>Vertebrata</taxon>
        <taxon>Euteleostomi</taxon>
        <taxon>Actinopterygii</taxon>
        <taxon>Neopterygii</taxon>
        <taxon>Teleostei</taxon>
        <taxon>Ostariophysi</taxon>
        <taxon>Cypriniformes</taxon>
        <taxon>Cyprinidae</taxon>
        <taxon>Labeoninae</taxon>
        <taxon>Labeonini</taxon>
        <taxon>Labeo</taxon>
    </lineage>
</organism>
<dbReference type="InterPro" id="IPR013783">
    <property type="entry name" value="Ig-like_fold"/>
</dbReference>
<dbReference type="InterPro" id="IPR036179">
    <property type="entry name" value="Ig-like_dom_sf"/>
</dbReference>
<dbReference type="InterPro" id="IPR012337">
    <property type="entry name" value="RNaseH-like_sf"/>
</dbReference>
<dbReference type="InterPro" id="IPR041588">
    <property type="entry name" value="Integrase_H2C2"/>
</dbReference>
<dbReference type="InterPro" id="IPR036397">
    <property type="entry name" value="RNaseH_sf"/>
</dbReference>
<evidence type="ECO:0000256" key="4">
    <source>
        <dbReference type="SAM" id="MobiDB-lite"/>
    </source>
</evidence>
<dbReference type="CDD" id="cd01644">
    <property type="entry name" value="RT_pepA17"/>
    <property type="match status" value="1"/>
</dbReference>
<dbReference type="SUPFAM" id="SSF53098">
    <property type="entry name" value="Ribonuclease H-like"/>
    <property type="match status" value="1"/>
</dbReference>
<dbReference type="SUPFAM" id="SSF48726">
    <property type="entry name" value="Immunoglobulin"/>
    <property type="match status" value="1"/>
</dbReference>
<keyword evidence="7" id="KW-1185">Reference proteome</keyword>
<dbReference type="PANTHER" id="PTHR47331">
    <property type="entry name" value="PHD-TYPE DOMAIN-CONTAINING PROTEIN"/>
    <property type="match status" value="1"/>
</dbReference>
<dbReference type="Gene3D" id="2.60.40.10">
    <property type="entry name" value="Immunoglobulins"/>
    <property type="match status" value="1"/>
</dbReference>
<sequence length="2142" mass="242712">MDPDEEVVGGARPKRLARPPSYLQQYEVQYTRGRPVAEDDVSHTWESPVHRTPPPSFQPYITPPGGDLVRSDSPRIMSSAYQPFQQAEFPQPSFSSPQVADFITSAHDSELQHLRHEHAQLMQIQQAFQADLRELREVRAEVRELVQVAQSLRADLNQVRGQNRSLVQPTASQLCSPPGKPHDSTPLAEDVNSAELPPPWPEPHVDLMNQVGDLALSDMGATIYQPVMPETRKYSFVCPAIQPRPPQPDAPDAFGLPPPPTPKELRELLTPVARPLPANCTSVPVSPRFSSVPATSNPPGCAPKAEPGLRPVAPYAGSEYVYRGPAPTIPKFSRPDPGEFARLRIALKNLLPPDGTELFKYQILVDHLKFEEARMIADAYLNSPTPFTDTMAALHDKFGQPHQLALRKIAGVLESPDIKRGDISAFQKFALQVQSLVGLLRTLGRDGELELSCGSHVARLLNKLPSEQRAEFRRHMFRQPGTTPNLIDFSNWLRYETWCHSYDPEPMSKGSHAKADSGKRAVTILHGVGESSVGTSVPRKGPVSQTKPAKVKRYCPFCDKTEHYLSQCASFAKLTSDQVRTWIRSNNRCWRCARAHHAAHCDLKKPCNLCQGTHLRPLHEVNVSPSPREDSTNTEKSCLTNSSPDRFFLDKPSVKGRVMLKVVPVNLHYENRTLDTFALLDDGSERTILLSTAVKALGIQGVPEDLPLRTVKDDIQVIQGCSISFHISSLCKPQTSYKINHAFTADLLNLSRQSYPVEQLQQKYRHLRGLPIRTLTDVQPLLLIGSDQPHLITPTEPVRWGGRGAPAAVHTRLGWTLQGPIPSMGCPPGPRQCLLTSMAPIQDELLQNVQRLWQLDMVPQWEGKEVTRSKQDQEALQLLDQKTLILEMEGIHRLATPLLRRKDMPLLKAPKESVLPTLRSVERRLLKDPLKAEVYEEEMRKLIKTGAVREVTDFKPDSPECWYIPHHLVSHNGKCRLVFNCSYQYYGQSLNQYLLPGPTLGASLLGVLIRFREHPVAVSGDIKAMFHQVRLIPEDRPLLRFLWRDLKMDEAPKILEWQVLPFGTTSSPCCATYALQRHVRQHPLTDEAIRNSVERCFYVDNCLQSLPSADEARSLIDRLRNILSAGGFEIRQWACSNPTVLSHLPSDARAASVELWLTQEKSDIPESTLGLSWNWQTDTLSYKHRPVIYETPTLRNIYKVLATQYDPLGWLLPYTTRAKVIIKQLWNKQRGWDDPNLPPELLQSWCAWEEELQYLSCISFPRPYVPPEVGMDGVTHEVHIFSDASEQAYGAVAYLRTTDQEGQTYLSFIIARSRVTPKRAHSIPRLELCGSLVAAQLAKLLENELTLHVRSISLWTDSTTVLQWLKSESCRYRVFVGNRIAEIQELTDKCSWHYVGSADNPADDLTKGRPLQYLAAPNRWSQGPAFLLQDPKEWPAIPKSETRVDQVELRKSTFCGINTSPSPFGNTDGWNYNTWQELLDGAAQEHRSNLVPGTSPEAEDYRQVEIHILRQVQQESFPEDYKLLGTGKPVRSGSRLVTLAPEMDHSCGLIRVGGRLRRVSGIEDSVLHPLVLDPSHPVSRLIIQHYDDKLHHPGSERLFGEIRRYYWILRGREAVRRFQRDCPECQRWRAQPAIPKMADLPSARLQLYKPAFHSCGVDCFGPLLVKIGRRTEKRWGILFKCLTTRAIHLDLLPSMSTDSFLMALRRFIARRGTPRELWSDQGTNFRGGQRELREAYAVLLPDIQSQLACQQIHFHFNPPSAPHFGGAWEREVRSVKSALYTVLGSQSVSEEVLMTVLLEVESILNSKPLGYVSSDVADADPVTPNSLLMGRPDGSLPQVVYPESEMLSRRHWRHSQVLADRFWSRFIRDYLPSLQTRQKWHASPPDLKEQTFVLIVDPQLPRSLWPVGQVVKTHQSPDGHIRSADVLIKGQVYTRPVARLVILPALPKDRPPTLTVKGFYPFFYRGLLRRNMKAPLLLHLLFQGVLLYDAFAWEVRMPKDIHGLQGSCLVIPCSFNYTSYPPKNPHRVVWYQWVSKGYPLVYDPLHANDVIKKFRRKTDLYGDPSSGNCSLLIKNLELSHHGQKIYAWIDPENVGWSTYKFYDVTSTIFVEARFYVWLCCENLRRVSVFVFALRGFAPGLSN</sequence>
<evidence type="ECO:0000256" key="1">
    <source>
        <dbReference type="ARBA" id="ARBA00010879"/>
    </source>
</evidence>
<dbReference type="InterPro" id="IPR043128">
    <property type="entry name" value="Rev_trsase/Diguanyl_cyclase"/>
</dbReference>
<dbReference type="Gene3D" id="3.10.10.10">
    <property type="entry name" value="HIV Type 1 Reverse Transcriptase, subunit A, domain 1"/>
    <property type="match status" value="1"/>
</dbReference>
<comment type="caution">
    <text evidence="6">The sequence shown here is derived from an EMBL/GenBank/DDBJ whole genome shotgun (WGS) entry which is preliminary data.</text>
</comment>
<feature type="region of interest" description="Disordered" evidence="4">
    <location>
        <begin position="168"/>
        <end position="195"/>
    </location>
</feature>
<evidence type="ECO:0000256" key="3">
    <source>
        <dbReference type="SAM" id="Coils"/>
    </source>
</evidence>
<reference evidence="6 7" key="1">
    <citation type="submission" date="2022-01" db="EMBL/GenBank/DDBJ databases">
        <title>A high-quality chromosome-level genome assembly of rohu carp, Labeo rohita.</title>
        <authorList>
            <person name="Arick M.A. II"/>
            <person name="Hsu C.-Y."/>
            <person name="Magbanua Z."/>
            <person name="Pechanova O."/>
            <person name="Grover C."/>
            <person name="Miller E."/>
            <person name="Thrash A."/>
            <person name="Ezzel L."/>
            <person name="Alam S."/>
            <person name="Benzie J."/>
            <person name="Hamilton M."/>
            <person name="Karsi A."/>
            <person name="Lawrence M.L."/>
            <person name="Peterson D.G."/>
        </authorList>
    </citation>
    <scope>NUCLEOTIDE SEQUENCE [LARGE SCALE GENOMIC DNA]</scope>
    <source>
        <strain evidence="7">BAU-BD-2019</strain>
        <tissue evidence="6">Blood</tissue>
    </source>
</reference>
<proteinExistence type="inferred from homology"/>
<dbReference type="Pfam" id="PF18701">
    <property type="entry name" value="DUF5641"/>
    <property type="match status" value="1"/>
</dbReference>
<dbReference type="InterPro" id="IPR040676">
    <property type="entry name" value="DUF5641"/>
</dbReference>
<dbReference type="EC" id="3.1.26.4" evidence="2"/>
<evidence type="ECO:0000259" key="5">
    <source>
        <dbReference type="PROSITE" id="PS50994"/>
    </source>
</evidence>
<evidence type="ECO:0000256" key="2">
    <source>
        <dbReference type="ARBA" id="ARBA00012180"/>
    </source>
</evidence>
<dbReference type="Gene3D" id="3.30.420.10">
    <property type="entry name" value="Ribonuclease H-like superfamily/Ribonuclease H"/>
    <property type="match status" value="1"/>
</dbReference>
<dbReference type="EMBL" id="JACTAM010000807">
    <property type="protein sequence ID" value="KAI2646837.1"/>
    <property type="molecule type" value="Genomic_DNA"/>
</dbReference>
<evidence type="ECO:0000313" key="6">
    <source>
        <dbReference type="EMBL" id="KAI2646837.1"/>
    </source>
</evidence>
<dbReference type="InterPro" id="IPR043502">
    <property type="entry name" value="DNA/RNA_pol_sf"/>
</dbReference>
<comment type="similarity">
    <text evidence="1">Belongs to the beta type-B retroviral polymerase family. HERV class-II K(HML-2) pol subfamily.</text>
</comment>
<feature type="domain" description="Integrase catalytic" evidence="5">
    <location>
        <begin position="1646"/>
        <end position="1832"/>
    </location>
</feature>
<dbReference type="PROSITE" id="PS50994">
    <property type="entry name" value="INTEGRASE"/>
    <property type="match status" value="1"/>
</dbReference>
<evidence type="ECO:0000313" key="7">
    <source>
        <dbReference type="Proteomes" id="UP000830375"/>
    </source>
</evidence>
<dbReference type="Proteomes" id="UP000830375">
    <property type="component" value="Unassembled WGS sequence"/>
</dbReference>
<dbReference type="Pfam" id="PF00078">
    <property type="entry name" value="RVT_1"/>
    <property type="match status" value="1"/>
</dbReference>
<dbReference type="Gene3D" id="3.30.70.270">
    <property type="match status" value="1"/>
</dbReference>